<reference evidence="8 9" key="1">
    <citation type="submission" date="2019-12" db="EMBL/GenBank/DDBJ databases">
        <title>Comparative genomics gives insights into the taxonomy of the Azoarcus-Aromatoleum group and reveals separate origins of nif in the plant-associated Azoarcus and non-plant-associated Aromatoleum sub-groups.</title>
        <authorList>
            <person name="Lafos M."/>
            <person name="Maluk M."/>
            <person name="Batista M."/>
            <person name="Junghare M."/>
            <person name="Carmona M."/>
            <person name="Faoro H."/>
            <person name="Cruz L.M."/>
            <person name="Battistoni F."/>
            <person name="De Souza E."/>
            <person name="Pedrosa F."/>
            <person name="Chen W.-M."/>
            <person name="Poole P.S."/>
            <person name="Dixon R.A."/>
            <person name="James E.K."/>
        </authorList>
    </citation>
    <scope>NUCLEOTIDE SEQUENCE [LARGE SCALE GENOMIC DNA]</scope>
    <source>
        <strain evidence="8 9">22Lin</strain>
    </source>
</reference>
<gene>
    <name evidence="8" type="ORF">GPA25_17140</name>
</gene>
<evidence type="ECO:0000256" key="6">
    <source>
        <dbReference type="SAM" id="Phobius"/>
    </source>
</evidence>
<organism evidence="8 9">
    <name type="scientific">Aromatoleum diolicum</name>
    <dbReference type="NCBI Taxonomy" id="75796"/>
    <lineage>
        <taxon>Bacteria</taxon>
        <taxon>Pseudomonadati</taxon>
        <taxon>Pseudomonadota</taxon>
        <taxon>Betaproteobacteria</taxon>
        <taxon>Rhodocyclales</taxon>
        <taxon>Rhodocyclaceae</taxon>
        <taxon>Aromatoleum</taxon>
    </lineage>
</organism>
<evidence type="ECO:0000313" key="9">
    <source>
        <dbReference type="Proteomes" id="UP000648984"/>
    </source>
</evidence>
<feature type="transmembrane region" description="Helical" evidence="6">
    <location>
        <begin position="232"/>
        <end position="256"/>
    </location>
</feature>
<evidence type="ECO:0000256" key="2">
    <source>
        <dbReference type="ARBA" id="ARBA00022448"/>
    </source>
</evidence>
<feature type="transmembrane region" description="Helical" evidence="6">
    <location>
        <begin position="372"/>
        <end position="394"/>
    </location>
</feature>
<dbReference type="SUPFAM" id="SSF103473">
    <property type="entry name" value="MFS general substrate transporter"/>
    <property type="match status" value="1"/>
</dbReference>
<keyword evidence="3 6" id="KW-0812">Transmembrane</keyword>
<feature type="transmembrane region" description="Helical" evidence="6">
    <location>
        <begin position="84"/>
        <end position="111"/>
    </location>
</feature>
<dbReference type="InterPro" id="IPR044770">
    <property type="entry name" value="MFS_spinster-like"/>
</dbReference>
<keyword evidence="9" id="KW-1185">Reference proteome</keyword>
<evidence type="ECO:0000256" key="1">
    <source>
        <dbReference type="ARBA" id="ARBA00004141"/>
    </source>
</evidence>
<feature type="transmembrane region" description="Helical" evidence="6">
    <location>
        <begin position="52"/>
        <end position="72"/>
    </location>
</feature>
<sequence>MMAAPIPSTTGWRSHGLLLLLALLYADNFIGRQIMAVMIEPIRLEFGATDTAMGLISGLAFAGVYALLGLPAGRIADRYSRVRVLAVSSLLWGVATILCGFAGSFVLLVVARMAVAAAEAPATPTSLSIISDLYPPHRRSFAISCFTAAPTFAAILALSGGAWLVGSHGWRTAFVVVALPIFVAVLLLAFVVREPARGVWDGGSPAGRGVPTPRGGMFATVVELWAFKPYRYLVLACAVTTLGANAYGMWNASFLVRSHGLPLQHAGMLAGLIGGTSAGFGVLFSGWLGDHVTRLRPAWHLRIPLAGHAVSVLALAAYLLWPQSTLVQVGPIAVPTAMLWCALNGFFSVWWVGPSYSLITHLVAPDRRGVALALLTILSTLFGVGVGPLFVGALSDLLKGFLGIESLRYALLFGCVTIVAAMLALLRVNALLRDPRPRPVDDSGELTRPSPVRG</sequence>
<dbReference type="InterPro" id="IPR011701">
    <property type="entry name" value="MFS"/>
</dbReference>
<dbReference type="Gene3D" id="1.20.1250.20">
    <property type="entry name" value="MFS general substrate transporter like domains"/>
    <property type="match status" value="1"/>
</dbReference>
<dbReference type="PROSITE" id="PS50850">
    <property type="entry name" value="MFS"/>
    <property type="match status" value="1"/>
</dbReference>
<comment type="subcellular location">
    <subcellularLocation>
        <location evidence="1">Membrane</location>
        <topology evidence="1">Multi-pass membrane protein</topology>
    </subcellularLocation>
</comment>
<protein>
    <submittedName>
        <fullName evidence="8">MFS transporter</fullName>
    </submittedName>
</protein>
<dbReference type="RefSeq" id="WP_169261632.1">
    <property type="nucleotide sequence ID" value="NZ_WTVQ01000033.1"/>
</dbReference>
<dbReference type="InterPro" id="IPR036259">
    <property type="entry name" value="MFS_trans_sf"/>
</dbReference>
<feature type="domain" description="Major facilitator superfamily (MFS) profile" evidence="7">
    <location>
        <begin position="17"/>
        <end position="432"/>
    </location>
</feature>
<name>A0ABX1QGK5_9RHOO</name>
<feature type="transmembrane region" description="Helical" evidence="6">
    <location>
        <begin position="268"/>
        <end position="289"/>
    </location>
</feature>
<keyword evidence="2" id="KW-0813">Transport</keyword>
<evidence type="ECO:0000259" key="7">
    <source>
        <dbReference type="PROSITE" id="PS50850"/>
    </source>
</evidence>
<dbReference type="Pfam" id="PF07690">
    <property type="entry name" value="MFS_1"/>
    <property type="match status" value="1"/>
</dbReference>
<dbReference type="EMBL" id="WTVQ01000033">
    <property type="protein sequence ID" value="NMG76487.1"/>
    <property type="molecule type" value="Genomic_DNA"/>
</dbReference>
<feature type="transmembrane region" description="Helical" evidence="6">
    <location>
        <begin position="332"/>
        <end position="352"/>
    </location>
</feature>
<dbReference type="PANTHER" id="PTHR23505:SF79">
    <property type="entry name" value="PROTEIN SPINSTER"/>
    <property type="match status" value="1"/>
</dbReference>
<feature type="transmembrane region" description="Helical" evidence="6">
    <location>
        <begin position="301"/>
        <end position="320"/>
    </location>
</feature>
<evidence type="ECO:0000256" key="5">
    <source>
        <dbReference type="ARBA" id="ARBA00023136"/>
    </source>
</evidence>
<proteinExistence type="predicted"/>
<accession>A0ABX1QGK5</accession>
<feature type="transmembrane region" description="Helical" evidence="6">
    <location>
        <begin position="141"/>
        <end position="165"/>
    </location>
</feature>
<evidence type="ECO:0000256" key="4">
    <source>
        <dbReference type="ARBA" id="ARBA00022989"/>
    </source>
</evidence>
<keyword evidence="5 6" id="KW-0472">Membrane</keyword>
<dbReference type="PANTHER" id="PTHR23505">
    <property type="entry name" value="SPINSTER"/>
    <property type="match status" value="1"/>
</dbReference>
<evidence type="ECO:0000256" key="3">
    <source>
        <dbReference type="ARBA" id="ARBA00022692"/>
    </source>
</evidence>
<evidence type="ECO:0000313" key="8">
    <source>
        <dbReference type="EMBL" id="NMG76487.1"/>
    </source>
</evidence>
<keyword evidence="4 6" id="KW-1133">Transmembrane helix</keyword>
<feature type="transmembrane region" description="Helical" evidence="6">
    <location>
        <begin position="172"/>
        <end position="192"/>
    </location>
</feature>
<dbReference type="InterPro" id="IPR020846">
    <property type="entry name" value="MFS_dom"/>
</dbReference>
<feature type="transmembrane region" description="Helical" evidence="6">
    <location>
        <begin position="406"/>
        <end position="426"/>
    </location>
</feature>
<dbReference type="Proteomes" id="UP000648984">
    <property type="component" value="Unassembled WGS sequence"/>
</dbReference>
<comment type="caution">
    <text evidence="8">The sequence shown here is derived from an EMBL/GenBank/DDBJ whole genome shotgun (WGS) entry which is preliminary data.</text>
</comment>